<gene>
    <name evidence="2" type="ORF">KGF56_002712</name>
</gene>
<dbReference type="AlphaFoldDB" id="A0AAI9SXB6"/>
<sequence length="405" mass="45123">MIAQRKNGLANHSESELKDLQNTATKIDTKSLLTKEAAEPPPPPTPKSFKNTKKHADAEKSKQNGQSNQQQPILKKRSWFRRSKSVEKLQAPPVSSVVTSIPKLPATASAAGNTGTGAATVAANSSKSSLSLTASKISRPQIPRSRSWFFKSKNKSATTLTHSSGSSESEHIELLSTESVDTGTSIMTVIRKVEEDDSIPIVYGNYSGEPTFKKQIEEPTIFQAQLAKFNNFDRFDEAAYFFWNIWEIDESGKKKIVRIIECSSDFTDIFRNFTYEKVFIMRSSLIPNYNSFKNGYLVKLKLLHGKTATNAELGLHLFVKCCKNSILNNVPNNAINVNVCGYTYARKSSMTSITLWIHPILNMSFDISNQVRLLIQSLNFGINLNKITLVDINNNSKTLINTDLT</sequence>
<feature type="region of interest" description="Disordered" evidence="1">
    <location>
        <begin position="1"/>
        <end position="97"/>
    </location>
</feature>
<dbReference type="Proteomes" id="UP001202479">
    <property type="component" value="Unassembled WGS sequence"/>
</dbReference>
<accession>A0AAI9SXB6</accession>
<protein>
    <submittedName>
        <fullName evidence="2">Uncharacterized protein</fullName>
    </submittedName>
</protein>
<evidence type="ECO:0000313" key="2">
    <source>
        <dbReference type="EMBL" id="KAI3404520.2"/>
    </source>
</evidence>
<reference evidence="2" key="1">
    <citation type="journal article" date="2022" name="DNA Res.">
        <title>Genome analysis of five recently described species of the CUG-Ser clade uncovers Candida theae as a new hybrid lineage with pathogenic potential in the Candida parapsilosis species complex.</title>
        <authorList>
            <person name="Mixao V."/>
            <person name="Del Olmo V."/>
            <person name="Hegedusova E."/>
            <person name="Saus E."/>
            <person name="Pryszcz L."/>
            <person name="Cillingova A."/>
            <person name="Nosek J."/>
            <person name="Gabaldon T."/>
        </authorList>
    </citation>
    <scope>NUCLEOTIDE SEQUENCE</scope>
    <source>
        <strain evidence="2">CBS 10844</strain>
    </source>
</reference>
<dbReference type="GeneID" id="73380329"/>
<feature type="compositionally biased region" description="Basic residues" evidence="1">
    <location>
        <begin position="74"/>
        <end position="83"/>
    </location>
</feature>
<evidence type="ECO:0000256" key="1">
    <source>
        <dbReference type="SAM" id="MobiDB-lite"/>
    </source>
</evidence>
<evidence type="ECO:0000313" key="3">
    <source>
        <dbReference type="Proteomes" id="UP001202479"/>
    </source>
</evidence>
<comment type="caution">
    <text evidence="2">The sequence shown here is derived from an EMBL/GenBank/DDBJ whole genome shotgun (WGS) entry which is preliminary data.</text>
</comment>
<keyword evidence="3" id="KW-1185">Reference proteome</keyword>
<name>A0AAI9SXB6_9ASCO</name>
<dbReference type="RefSeq" id="XP_049180265.1">
    <property type="nucleotide sequence ID" value="XM_049323971.1"/>
</dbReference>
<proteinExistence type="predicted"/>
<dbReference type="EMBL" id="JAHUZD010000095">
    <property type="protein sequence ID" value="KAI3404520.2"/>
    <property type="molecule type" value="Genomic_DNA"/>
</dbReference>
<organism evidence="2 3">
    <name type="scientific">Candida oxycetoniae</name>
    <dbReference type="NCBI Taxonomy" id="497107"/>
    <lineage>
        <taxon>Eukaryota</taxon>
        <taxon>Fungi</taxon>
        <taxon>Dikarya</taxon>
        <taxon>Ascomycota</taxon>
        <taxon>Saccharomycotina</taxon>
        <taxon>Pichiomycetes</taxon>
        <taxon>Debaryomycetaceae</taxon>
        <taxon>Candida/Lodderomyces clade</taxon>
        <taxon>Candida</taxon>
    </lineage>
</organism>